<keyword evidence="2 5" id="KW-0560">Oxidoreductase</keyword>
<reference evidence="5" key="1">
    <citation type="journal article" date="2010" name="Genomics">
        <title>Tracing phylogenomic events leading to diversity of Haemophilus influenzae and the emergence of Brazilian Purpuric Fever (BPF)-associated clones.</title>
        <authorList>
            <person name="Papazisi L."/>
            <person name="Ratnayake S."/>
            <person name="Remortel B.G."/>
            <person name="Bock G.R."/>
            <person name="Liang W."/>
            <person name="Saeed A.I."/>
            <person name="Liu J."/>
            <person name="Fleischmann R.D."/>
            <person name="Kilian M."/>
            <person name="Peterson S.N."/>
        </authorList>
    </citation>
    <scope>NUCLEOTIDE SEQUENCE [LARGE SCALE GENOMIC DNA]</scope>
    <source>
        <strain evidence="5">HK1212</strain>
    </source>
</reference>
<dbReference type="EMBL" id="ABFC01000489">
    <property type="protein sequence ID" value="EFA28851.1"/>
    <property type="molecule type" value="Genomic_DNA"/>
</dbReference>
<dbReference type="GO" id="GO:0006098">
    <property type="term" value="P:pentose-phosphate shunt"/>
    <property type="evidence" value="ECO:0007669"/>
    <property type="project" value="InterPro"/>
</dbReference>
<feature type="non-terminal residue" evidence="5">
    <location>
        <position position="87"/>
    </location>
</feature>
<dbReference type="InterPro" id="IPR008927">
    <property type="entry name" value="6-PGluconate_DH-like_C_sf"/>
</dbReference>
<name>A0A7G2JZZ1_HAEIF</name>
<dbReference type="GO" id="GO:0019521">
    <property type="term" value="P:D-gluconate metabolic process"/>
    <property type="evidence" value="ECO:0007669"/>
    <property type="project" value="UniProtKB-KW"/>
</dbReference>
<evidence type="ECO:0000256" key="2">
    <source>
        <dbReference type="ARBA" id="ARBA00023002"/>
    </source>
</evidence>
<gene>
    <name evidence="5" type="primary">gnd</name>
    <name evidence="5" type="ORF">HAINFHK1212_0005</name>
</gene>
<keyword evidence="3" id="KW-0311">Gluconate utilization</keyword>
<evidence type="ECO:0000259" key="4">
    <source>
        <dbReference type="SMART" id="SM01350"/>
    </source>
</evidence>
<comment type="similarity">
    <text evidence="1">Belongs to the 6-phosphogluconate dehydrogenase family.</text>
</comment>
<dbReference type="InterPro" id="IPR006114">
    <property type="entry name" value="6PGDH_C"/>
</dbReference>
<evidence type="ECO:0000256" key="1">
    <source>
        <dbReference type="ARBA" id="ARBA00008419"/>
    </source>
</evidence>
<dbReference type="SUPFAM" id="SSF48179">
    <property type="entry name" value="6-phosphogluconate dehydrogenase C-terminal domain-like"/>
    <property type="match status" value="1"/>
</dbReference>
<comment type="caution">
    <text evidence="5">The sequence shown here is derived from an EMBL/GenBank/DDBJ whole genome shotgun (WGS) entry which is preliminary data.</text>
</comment>
<dbReference type="InterPro" id="IPR006184">
    <property type="entry name" value="6PGdom_BS"/>
</dbReference>
<dbReference type="InterPro" id="IPR006183">
    <property type="entry name" value="Pgluconate_DH"/>
</dbReference>
<protein>
    <submittedName>
        <fullName evidence="5">6-phosphogluconate dehydrogenase</fullName>
        <ecNumber evidence="5">1.1.1.44</ecNumber>
    </submittedName>
</protein>
<sequence length="87" mass="9541">MQAIFAEWKNTELDSYLIDITTDILGYKDASGEPLVEKILDTAGQKGTGKWTGINALDFGIPLTLITESVFARCVSSFKDQRVAANQ</sequence>
<dbReference type="SMART" id="SM01350">
    <property type="entry name" value="6PGD"/>
    <property type="match status" value="1"/>
</dbReference>
<accession>A0A7G2JZZ1</accession>
<dbReference type="InterPro" id="IPR013328">
    <property type="entry name" value="6PGD_dom2"/>
</dbReference>
<dbReference type="PANTHER" id="PTHR11811">
    <property type="entry name" value="6-PHOSPHOGLUCONATE DEHYDROGENASE"/>
    <property type="match status" value="1"/>
</dbReference>
<dbReference type="GO" id="GO:0004616">
    <property type="term" value="F:phosphogluconate dehydrogenase (decarboxylating) activity"/>
    <property type="evidence" value="ECO:0007669"/>
    <property type="project" value="UniProtKB-EC"/>
</dbReference>
<dbReference type="AlphaFoldDB" id="A0A7G2JZZ1"/>
<dbReference type="PROSITE" id="PS00461">
    <property type="entry name" value="6PGD"/>
    <property type="match status" value="1"/>
</dbReference>
<dbReference type="Gene3D" id="1.10.1040.10">
    <property type="entry name" value="N-(1-d-carboxylethyl)-l-norvaline Dehydrogenase, domain 2"/>
    <property type="match status" value="1"/>
</dbReference>
<feature type="domain" description="6-phosphogluconate dehydrogenase C-terminal" evidence="4">
    <location>
        <begin position="1"/>
        <end position="87"/>
    </location>
</feature>
<dbReference type="EC" id="1.1.1.44" evidence="5"/>
<evidence type="ECO:0000256" key="3">
    <source>
        <dbReference type="ARBA" id="ARBA00023064"/>
    </source>
</evidence>
<proteinExistence type="inferred from homology"/>
<evidence type="ECO:0000313" key="5">
    <source>
        <dbReference type="EMBL" id="EFA28851.1"/>
    </source>
</evidence>
<organism evidence="5">
    <name type="scientific">Haemophilus influenzae HK1212</name>
    <dbReference type="NCBI Taxonomy" id="456482"/>
    <lineage>
        <taxon>Bacteria</taxon>
        <taxon>Pseudomonadati</taxon>
        <taxon>Pseudomonadota</taxon>
        <taxon>Gammaproteobacteria</taxon>
        <taxon>Pasteurellales</taxon>
        <taxon>Pasteurellaceae</taxon>
        <taxon>Haemophilus</taxon>
    </lineage>
</organism>
<dbReference type="Pfam" id="PF00393">
    <property type="entry name" value="6PGD"/>
    <property type="match status" value="1"/>
</dbReference>